<dbReference type="InterPro" id="IPR030846">
    <property type="entry name" value="DnaG_bac"/>
</dbReference>
<evidence type="ECO:0000256" key="7">
    <source>
        <dbReference type="ARBA" id="ARBA00022771"/>
    </source>
</evidence>
<dbReference type="GO" id="GO:0006269">
    <property type="term" value="P:DNA replication, synthesis of primer"/>
    <property type="evidence" value="ECO:0007669"/>
    <property type="project" value="UniProtKB-UniRule"/>
</dbReference>
<evidence type="ECO:0000256" key="3">
    <source>
        <dbReference type="ARBA" id="ARBA00022679"/>
    </source>
</evidence>
<dbReference type="AlphaFoldDB" id="A0A2M7B8R1"/>
<dbReference type="GO" id="GO:0008270">
    <property type="term" value="F:zinc ion binding"/>
    <property type="evidence" value="ECO:0007669"/>
    <property type="project" value="UniProtKB-UniRule"/>
</dbReference>
<comment type="cofactor">
    <cofactor evidence="12 13 14">
        <name>Zn(2+)</name>
        <dbReference type="ChEBI" id="CHEBI:29105"/>
    </cofactor>
    <text evidence="12 13 14">Binds 1 zinc ion per monomer.</text>
</comment>
<dbReference type="GO" id="GO:0003677">
    <property type="term" value="F:DNA binding"/>
    <property type="evidence" value="ECO:0007669"/>
    <property type="project" value="UniProtKB-KW"/>
</dbReference>
<comment type="subunit">
    <text evidence="12">Monomer. Interacts with DnaB.</text>
</comment>
<dbReference type="SUPFAM" id="SSF56731">
    <property type="entry name" value="DNA primase core"/>
    <property type="match status" value="1"/>
</dbReference>
<keyword evidence="2 12" id="KW-0639">Primosome</keyword>
<comment type="caution">
    <text evidence="17">The sequence shown here is derived from an EMBL/GenBank/DDBJ whole genome shotgun (WGS) entry which is preliminary data.</text>
</comment>
<evidence type="ECO:0000256" key="12">
    <source>
        <dbReference type="HAMAP-Rule" id="MF_00974"/>
    </source>
</evidence>
<proteinExistence type="inferred from homology"/>
<keyword evidence="6 12" id="KW-0479">Metal-binding</keyword>
<dbReference type="PROSITE" id="PS50880">
    <property type="entry name" value="TOPRIM"/>
    <property type="match status" value="1"/>
</dbReference>
<keyword evidence="3 12" id="KW-0808">Transferase</keyword>
<keyword evidence="9" id="KW-0460">Magnesium</keyword>
<dbReference type="InterPro" id="IPR002694">
    <property type="entry name" value="Znf_CHC2"/>
</dbReference>
<dbReference type="EMBL" id="PEVG01000024">
    <property type="protein sequence ID" value="PIU99507.1"/>
    <property type="molecule type" value="Genomic_DNA"/>
</dbReference>
<evidence type="ECO:0000313" key="17">
    <source>
        <dbReference type="EMBL" id="PIU99507.1"/>
    </source>
</evidence>
<dbReference type="EC" id="2.7.7.101" evidence="12"/>
<dbReference type="SMART" id="SM00493">
    <property type="entry name" value="TOPRIM"/>
    <property type="match status" value="1"/>
</dbReference>
<keyword evidence="4 12" id="KW-0548">Nucleotidyltransferase</keyword>
<dbReference type="InterPro" id="IPR034151">
    <property type="entry name" value="TOPRIM_DnaG_bac"/>
</dbReference>
<dbReference type="PIRSF" id="PIRSF002811">
    <property type="entry name" value="DnaG"/>
    <property type="match status" value="1"/>
</dbReference>
<evidence type="ECO:0000256" key="10">
    <source>
        <dbReference type="ARBA" id="ARBA00023125"/>
    </source>
</evidence>
<evidence type="ECO:0000256" key="6">
    <source>
        <dbReference type="ARBA" id="ARBA00022723"/>
    </source>
</evidence>
<evidence type="ECO:0000256" key="2">
    <source>
        <dbReference type="ARBA" id="ARBA00022515"/>
    </source>
</evidence>
<dbReference type="CDD" id="cd03364">
    <property type="entry name" value="TOPRIM_DnaG_primases"/>
    <property type="match status" value="1"/>
</dbReference>
<dbReference type="InterPro" id="IPR036977">
    <property type="entry name" value="DNA_primase_Znf_CHC2"/>
</dbReference>
<evidence type="ECO:0000313" key="18">
    <source>
        <dbReference type="Proteomes" id="UP000228561"/>
    </source>
</evidence>
<sequence>MQEMRCGVLIFGDFWRKINIMSSPVEQIKQRISVVDLIQSYIKLDKAGVNFKARCPFHSEKTPSFVVSPSRDIWHCFGCNRGGDIFAFVMEIEGVEFIEALRILAERAGIKLKMEDPRLRNERTRLLELMKDATDFYRNELISREEVLEYLRKRGLKDSTIQSYLLGYAPPENSGWRKLYEFLLGKGYSDEEIEKSGMAIKAEDTRKRYYDRFRGRIMFPIFDFSGRTVAFSGRIFPEEGREGVGKYINSPQTVLYDKSRILYGFDRAKTEIRKKDACVIVEGQMDVIMSHQADVLNAVAISGTGLTPYHLESIGRLTNNLIVSFDSDEAGLIAAGRGIDLALERGFEVKVVSLPFGKDPADVVHKDPVAWQKAVEESHHIIDFYLKTLAEKISDSRELKRKAEQIVLPYLFYIESEIDKSHWVGEIAKCLKMNEEPIWEQLKKMKLKKIKTEENGGEENFPADVKTRRLLLEERLLGIVFWKNDAKIIPDDKYSLFSDKHQFLLKNSKGRSKLQDESKHYWERLALEGELSYDGIEDAKLKDEVKILLNGLEREILQGESEAIAASIKKFEAEGNEEALAEQLNKFNDLNKQISQISKNQR</sequence>
<dbReference type="Gene3D" id="3.90.980.10">
    <property type="entry name" value="DNA primase, catalytic core, N-terminal domain"/>
    <property type="match status" value="1"/>
</dbReference>
<dbReference type="PANTHER" id="PTHR30313:SF2">
    <property type="entry name" value="DNA PRIMASE"/>
    <property type="match status" value="1"/>
</dbReference>
<name>A0A2M7B8R1_9BACT</name>
<feature type="coiled-coil region" evidence="15">
    <location>
        <begin position="542"/>
        <end position="600"/>
    </location>
</feature>
<feature type="domain" description="Toprim" evidence="16">
    <location>
        <begin position="276"/>
        <end position="357"/>
    </location>
</feature>
<evidence type="ECO:0000256" key="11">
    <source>
        <dbReference type="ARBA" id="ARBA00023163"/>
    </source>
</evidence>
<dbReference type="Gene3D" id="3.90.580.10">
    <property type="entry name" value="Zinc finger, CHC2-type domain"/>
    <property type="match status" value="1"/>
</dbReference>
<keyword evidence="10 12" id="KW-0238">DNA-binding</keyword>
<keyword evidence="1 12" id="KW-0240">DNA-directed RNA polymerase</keyword>
<keyword evidence="15" id="KW-0175">Coiled coil</keyword>
<comment type="function">
    <text evidence="12 13">RNA polymerase that catalyzes the synthesis of short RNA molecules used as primers for DNA polymerase during DNA replication.</text>
</comment>
<evidence type="ECO:0000256" key="8">
    <source>
        <dbReference type="ARBA" id="ARBA00022833"/>
    </source>
</evidence>
<keyword evidence="11 12" id="KW-0804">Transcription</keyword>
<evidence type="ECO:0000256" key="14">
    <source>
        <dbReference type="PIRSR" id="PIRSR002811-1"/>
    </source>
</evidence>
<evidence type="ECO:0000256" key="13">
    <source>
        <dbReference type="PIRNR" id="PIRNR002811"/>
    </source>
</evidence>
<keyword evidence="7 12" id="KW-0863">Zinc-finger</keyword>
<protein>
    <recommendedName>
        <fullName evidence="12 13">DNA primase</fullName>
        <ecNumber evidence="12">2.7.7.101</ecNumber>
    </recommendedName>
</protein>
<evidence type="ECO:0000256" key="5">
    <source>
        <dbReference type="ARBA" id="ARBA00022705"/>
    </source>
</evidence>
<dbReference type="Proteomes" id="UP000228561">
    <property type="component" value="Unassembled WGS sequence"/>
</dbReference>
<dbReference type="InterPro" id="IPR050219">
    <property type="entry name" value="DnaG_primase"/>
</dbReference>
<dbReference type="Gene3D" id="3.40.1360.10">
    <property type="match status" value="1"/>
</dbReference>
<comment type="domain">
    <text evidence="12">Contains an N-terminal zinc-binding domain, a central core domain that contains the primase activity, and a C-terminal DnaB-binding domain.</text>
</comment>
<evidence type="ECO:0000256" key="1">
    <source>
        <dbReference type="ARBA" id="ARBA00022478"/>
    </source>
</evidence>
<dbReference type="InterPro" id="IPR006295">
    <property type="entry name" value="DNA_primase_DnaG"/>
</dbReference>
<accession>A0A2M7B8R1</accession>
<dbReference type="GO" id="GO:0003899">
    <property type="term" value="F:DNA-directed RNA polymerase activity"/>
    <property type="evidence" value="ECO:0007669"/>
    <property type="project" value="UniProtKB-UniRule"/>
</dbReference>
<comment type="similarity">
    <text evidence="12 13">Belongs to the DnaG primase family.</text>
</comment>
<dbReference type="FunFam" id="3.90.580.10:FF:000001">
    <property type="entry name" value="DNA primase"/>
    <property type="match status" value="1"/>
</dbReference>
<dbReference type="GO" id="GO:0000428">
    <property type="term" value="C:DNA-directed RNA polymerase complex"/>
    <property type="evidence" value="ECO:0007669"/>
    <property type="project" value="UniProtKB-KW"/>
</dbReference>
<dbReference type="Pfam" id="PF13155">
    <property type="entry name" value="Toprim_2"/>
    <property type="match status" value="1"/>
</dbReference>
<dbReference type="GO" id="GO:0005737">
    <property type="term" value="C:cytoplasm"/>
    <property type="evidence" value="ECO:0007669"/>
    <property type="project" value="TreeGrafter"/>
</dbReference>
<dbReference type="NCBIfam" id="TIGR01391">
    <property type="entry name" value="dnaG"/>
    <property type="match status" value="1"/>
</dbReference>
<gene>
    <name evidence="12" type="primary">dnaG</name>
    <name evidence="17" type="ORF">COS58_02040</name>
</gene>
<keyword evidence="8 12" id="KW-0862">Zinc</keyword>
<dbReference type="GO" id="GO:1990077">
    <property type="term" value="C:primosome complex"/>
    <property type="evidence" value="ECO:0007669"/>
    <property type="project" value="UniProtKB-KW"/>
</dbReference>
<evidence type="ECO:0000256" key="4">
    <source>
        <dbReference type="ARBA" id="ARBA00022695"/>
    </source>
</evidence>
<dbReference type="PANTHER" id="PTHR30313">
    <property type="entry name" value="DNA PRIMASE"/>
    <property type="match status" value="1"/>
</dbReference>
<dbReference type="Pfam" id="PF01807">
    <property type="entry name" value="Zn_ribbon_DnaG"/>
    <property type="match status" value="1"/>
</dbReference>
<evidence type="ECO:0000256" key="9">
    <source>
        <dbReference type="ARBA" id="ARBA00022842"/>
    </source>
</evidence>
<dbReference type="SMART" id="SM00400">
    <property type="entry name" value="ZnF_CHCC"/>
    <property type="match status" value="1"/>
</dbReference>
<dbReference type="SUPFAM" id="SSF57783">
    <property type="entry name" value="Zinc beta-ribbon"/>
    <property type="match status" value="1"/>
</dbReference>
<dbReference type="InterPro" id="IPR037068">
    <property type="entry name" value="DNA_primase_core_N_sf"/>
</dbReference>
<feature type="zinc finger region" description="CHC2-type" evidence="12 14">
    <location>
        <begin position="55"/>
        <end position="79"/>
    </location>
</feature>
<organism evidence="17 18">
    <name type="scientific">Candidatus Tagabacteria bacterium CG03_land_8_20_14_0_80_41_22</name>
    <dbReference type="NCBI Taxonomy" id="1975020"/>
    <lineage>
        <taxon>Bacteria</taxon>
        <taxon>Candidatus Tagaibacteriota</taxon>
    </lineage>
</organism>
<dbReference type="HAMAP" id="MF_00974">
    <property type="entry name" value="DNA_primase_DnaG"/>
    <property type="match status" value="1"/>
</dbReference>
<dbReference type="Pfam" id="PF08275">
    <property type="entry name" value="DNAG_N"/>
    <property type="match status" value="1"/>
</dbReference>
<reference evidence="18" key="1">
    <citation type="submission" date="2017-09" db="EMBL/GenBank/DDBJ databases">
        <title>Depth-based differentiation of microbial function through sediment-hosted aquifers and enrichment of novel symbionts in the deep terrestrial subsurface.</title>
        <authorList>
            <person name="Probst A.J."/>
            <person name="Ladd B."/>
            <person name="Jarett J.K."/>
            <person name="Geller-Mcgrath D.E."/>
            <person name="Sieber C.M.K."/>
            <person name="Emerson J.B."/>
            <person name="Anantharaman K."/>
            <person name="Thomas B.C."/>
            <person name="Malmstrom R."/>
            <person name="Stieglmeier M."/>
            <person name="Klingl A."/>
            <person name="Woyke T."/>
            <person name="Ryan C.M."/>
            <person name="Banfield J.F."/>
        </authorList>
    </citation>
    <scope>NUCLEOTIDE SEQUENCE [LARGE SCALE GENOMIC DNA]</scope>
</reference>
<dbReference type="InterPro" id="IPR006171">
    <property type="entry name" value="TOPRIM_dom"/>
</dbReference>
<evidence type="ECO:0000259" key="16">
    <source>
        <dbReference type="PROSITE" id="PS50880"/>
    </source>
</evidence>
<comment type="catalytic activity">
    <reaction evidence="12">
        <text>ssDNA + n NTP = ssDNA/pppN(pN)n-1 hybrid + (n-1) diphosphate.</text>
        <dbReference type="EC" id="2.7.7.101"/>
    </reaction>
</comment>
<evidence type="ECO:0000256" key="15">
    <source>
        <dbReference type="SAM" id="Coils"/>
    </source>
</evidence>
<dbReference type="InterPro" id="IPR013264">
    <property type="entry name" value="DNAG_N"/>
</dbReference>
<keyword evidence="5 12" id="KW-0235">DNA replication</keyword>